<evidence type="ECO:0000256" key="4">
    <source>
        <dbReference type="ARBA" id="ARBA00022833"/>
    </source>
</evidence>
<comment type="cofactor">
    <cofactor evidence="1">
        <name>Zn(2+)</name>
        <dbReference type="ChEBI" id="CHEBI:29105"/>
    </cofactor>
</comment>
<proteinExistence type="predicted"/>
<accession>A0ABY6LNG5</accession>
<evidence type="ECO:0000256" key="6">
    <source>
        <dbReference type="ARBA" id="ARBA00048378"/>
    </source>
</evidence>
<keyword evidence="3 8" id="KW-0479">Metal-binding</keyword>
<evidence type="ECO:0000256" key="5">
    <source>
        <dbReference type="ARBA" id="ARBA00023027"/>
    </source>
</evidence>
<feature type="binding site" evidence="8">
    <location>
        <position position="206"/>
    </location>
    <ligand>
        <name>Zn(2+)</name>
        <dbReference type="ChEBI" id="CHEBI:29105"/>
    </ligand>
</feature>
<keyword evidence="2" id="KW-0808">Transferase</keyword>
<evidence type="ECO:0000256" key="3">
    <source>
        <dbReference type="ARBA" id="ARBA00022723"/>
    </source>
</evidence>
<dbReference type="InterPro" id="IPR003000">
    <property type="entry name" value="Sirtuin"/>
</dbReference>
<feature type="active site" description="Proton acceptor" evidence="8">
    <location>
        <position position="193"/>
    </location>
</feature>
<gene>
    <name evidence="10" type="ORF">LAZ67_22000786</name>
</gene>
<evidence type="ECO:0000256" key="7">
    <source>
        <dbReference type="ARBA" id="ARBA00048905"/>
    </source>
</evidence>
<feature type="domain" description="Deacetylase sirtuin-type" evidence="9">
    <location>
        <begin position="44"/>
        <end position="335"/>
    </location>
</feature>
<dbReference type="Proteomes" id="UP001235939">
    <property type="component" value="Chromosome 22"/>
</dbReference>
<keyword evidence="5" id="KW-0520">NAD</keyword>
<evidence type="ECO:0000256" key="8">
    <source>
        <dbReference type="PROSITE-ProRule" id="PRU00236"/>
    </source>
</evidence>
<protein>
    <submittedName>
        <fullName evidence="10">SIRT2</fullName>
    </submittedName>
</protein>
<evidence type="ECO:0000256" key="2">
    <source>
        <dbReference type="ARBA" id="ARBA00022679"/>
    </source>
</evidence>
<feature type="binding site" evidence="8">
    <location>
        <position position="227"/>
    </location>
    <ligand>
        <name>Zn(2+)</name>
        <dbReference type="ChEBI" id="CHEBI:29105"/>
    </ligand>
</feature>
<evidence type="ECO:0000313" key="11">
    <source>
        <dbReference type="Proteomes" id="UP001235939"/>
    </source>
</evidence>
<evidence type="ECO:0000313" key="10">
    <source>
        <dbReference type="EMBL" id="UYV82765.1"/>
    </source>
</evidence>
<sequence length="376" mass="42169">MADGALKVKAGEDAALDVHPKTCLSLLNIFTKKLNLKSEDDSLKVLESVDLAGIVKYMKSDACKNIIVMVGAGISTSAGIPDFRSPDSGIYANLEKYDLPTPEHMFDIGFFKKNPVPFFQLAKELYPGKFKPTLSHYFIKLLHEKKLLLRLYTQVLYIQPLVLVVEQPVCGAQNIDTLERVANIPQDKLVEAHGTFFTSHCINRRCRKEYSLEWMKDKIFSDEIPECLECKTTVKPGLATVVWCVGQDFPMCDLLIVIGTSLQVQPFASLVDNVPTTTPRLLINKEKCTPGSRFLSMMGYSSGFQVDQEDNYRDVLWQGLCDDGCQAIATAMGWKRARTGTKLHYTHGAVDGLGNHERQPDYACAWGVFRHLIWHA</sequence>
<dbReference type="InterPro" id="IPR026590">
    <property type="entry name" value="Ssirtuin_cat_dom"/>
</dbReference>
<comment type="catalytic activity">
    <reaction evidence="7">
        <text>N(6)-tetradecanoyl-L-lysyl-[protein] + NAD(+) + H2O = 2''-O-tetradecanoyl-ADP-D-ribose + nicotinamide + L-lysyl-[protein]</text>
        <dbReference type="Rhea" id="RHEA:70567"/>
        <dbReference type="Rhea" id="RHEA-COMP:9752"/>
        <dbReference type="Rhea" id="RHEA-COMP:15437"/>
        <dbReference type="ChEBI" id="CHEBI:15377"/>
        <dbReference type="ChEBI" id="CHEBI:17154"/>
        <dbReference type="ChEBI" id="CHEBI:29969"/>
        <dbReference type="ChEBI" id="CHEBI:57540"/>
        <dbReference type="ChEBI" id="CHEBI:141129"/>
        <dbReference type="ChEBI" id="CHEBI:189674"/>
    </reaction>
    <physiologicalReaction direction="left-to-right" evidence="7">
        <dbReference type="Rhea" id="RHEA:70568"/>
    </physiologicalReaction>
</comment>
<name>A0ABY6LNG5_9ARAC</name>
<dbReference type="PROSITE" id="PS50305">
    <property type="entry name" value="SIRTUIN"/>
    <property type="match status" value="1"/>
</dbReference>
<dbReference type="InterPro" id="IPR050134">
    <property type="entry name" value="NAD-dep_sirtuin_deacylases"/>
</dbReference>
<evidence type="ECO:0000256" key="1">
    <source>
        <dbReference type="ARBA" id="ARBA00001947"/>
    </source>
</evidence>
<feature type="binding site" evidence="8">
    <location>
        <position position="230"/>
    </location>
    <ligand>
        <name>Zn(2+)</name>
        <dbReference type="ChEBI" id="CHEBI:29105"/>
    </ligand>
</feature>
<comment type="catalytic activity">
    <reaction evidence="6">
        <text>N(6)-hexadecanoyl-L-lysyl-[protein] + NAD(+) + H2O = 2''-O-hexadecanoyl-ADP-D-ribose + nicotinamide + L-lysyl-[protein]</text>
        <dbReference type="Rhea" id="RHEA:70563"/>
        <dbReference type="Rhea" id="RHEA-COMP:9752"/>
        <dbReference type="Rhea" id="RHEA-COMP:14175"/>
        <dbReference type="ChEBI" id="CHEBI:15377"/>
        <dbReference type="ChEBI" id="CHEBI:17154"/>
        <dbReference type="ChEBI" id="CHEBI:29969"/>
        <dbReference type="ChEBI" id="CHEBI:57540"/>
        <dbReference type="ChEBI" id="CHEBI:138936"/>
        <dbReference type="ChEBI" id="CHEBI:189673"/>
    </reaction>
    <physiologicalReaction direction="left-to-right" evidence="6">
        <dbReference type="Rhea" id="RHEA:70564"/>
    </physiologicalReaction>
</comment>
<dbReference type="Gene3D" id="3.40.50.1220">
    <property type="entry name" value="TPP-binding domain"/>
    <property type="match status" value="1"/>
</dbReference>
<dbReference type="SUPFAM" id="SSF52467">
    <property type="entry name" value="DHS-like NAD/FAD-binding domain"/>
    <property type="match status" value="1"/>
</dbReference>
<dbReference type="InterPro" id="IPR026591">
    <property type="entry name" value="Sirtuin_cat_small_dom_sf"/>
</dbReference>
<dbReference type="PANTHER" id="PTHR11085">
    <property type="entry name" value="NAD-DEPENDENT PROTEIN DEACYLASE SIRTUIN-5, MITOCHONDRIAL-RELATED"/>
    <property type="match status" value="1"/>
</dbReference>
<keyword evidence="11" id="KW-1185">Reference proteome</keyword>
<feature type="binding site" evidence="8">
    <location>
        <position position="201"/>
    </location>
    <ligand>
        <name>Zn(2+)</name>
        <dbReference type="ChEBI" id="CHEBI:29105"/>
    </ligand>
</feature>
<dbReference type="EMBL" id="CP092884">
    <property type="protein sequence ID" value="UYV82765.1"/>
    <property type="molecule type" value="Genomic_DNA"/>
</dbReference>
<evidence type="ECO:0000259" key="9">
    <source>
        <dbReference type="PROSITE" id="PS50305"/>
    </source>
</evidence>
<dbReference type="Gene3D" id="3.30.1600.10">
    <property type="entry name" value="SIR2/SIRT2 'Small Domain"/>
    <property type="match status" value="1"/>
</dbReference>
<dbReference type="InterPro" id="IPR029035">
    <property type="entry name" value="DHS-like_NAD/FAD-binding_dom"/>
</dbReference>
<dbReference type="PANTHER" id="PTHR11085:SF6">
    <property type="entry name" value="NAD-DEPENDENT PROTEIN DEACETYLASE SIRTUIN-2"/>
    <property type="match status" value="1"/>
</dbReference>
<reference evidence="10 11" key="1">
    <citation type="submission" date="2022-03" db="EMBL/GenBank/DDBJ databases">
        <title>A chromosomal length assembly of Cordylochernes scorpioides.</title>
        <authorList>
            <person name="Zeh D."/>
            <person name="Zeh J."/>
        </authorList>
    </citation>
    <scope>NUCLEOTIDE SEQUENCE [LARGE SCALE GENOMIC DNA]</scope>
    <source>
        <strain evidence="10">IN4F17</strain>
        <tissue evidence="10">Whole Body</tissue>
    </source>
</reference>
<organism evidence="10 11">
    <name type="scientific">Cordylochernes scorpioides</name>
    <dbReference type="NCBI Taxonomy" id="51811"/>
    <lineage>
        <taxon>Eukaryota</taxon>
        <taxon>Metazoa</taxon>
        <taxon>Ecdysozoa</taxon>
        <taxon>Arthropoda</taxon>
        <taxon>Chelicerata</taxon>
        <taxon>Arachnida</taxon>
        <taxon>Pseudoscorpiones</taxon>
        <taxon>Cheliferoidea</taxon>
        <taxon>Chernetidae</taxon>
        <taxon>Cordylochernes</taxon>
    </lineage>
</organism>
<dbReference type="Pfam" id="PF02146">
    <property type="entry name" value="SIR2"/>
    <property type="match status" value="2"/>
</dbReference>
<keyword evidence="4 8" id="KW-0862">Zinc</keyword>